<organism evidence="2 3">
    <name type="scientific">Xenorhabdus littoralis</name>
    <dbReference type="NCBI Taxonomy" id="2582835"/>
    <lineage>
        <taxon>Bacteria</taxon>
        <taxon>Pseudomonadati</taxon>
        <taxon>Pseudomonadota</taxon>
        <taxon>Gammaproteobacteria</taxon>
        <taxon>Enterobacterales</taxon>
        <taxon>Morganellaceae</taxon>
        <taxon>Xenorhabdus</taxon>
    </lineage>
</organism>
<keyword evidence="3" id="KW-1185">Reference proteome</keyword>
<evidence type="ECO:0000313" key="3">
    <source>
        <dbReference type="Proteomes" id="UP001271640"/>
    </source>
</evidence>
<dbReference type="InterPro" id="IPR036271">
    <property type="entry name" value="Tet_transcr_reg_TetR-rel_C_sf"/>
</dbReference>
<dbReference type="InterPro" id="IPR039538">
    <property type="entry name" value="BetI_C"/>
</dbReference>
<comment type="caution">
    <text evidence="2">The sequence shown here is derived from an EMBL/GenBank/DDBJ whole genome shotgun (WGS) entry which is preliminary data.</text>
</comment>
<feature type="domain" description="BetI-type transcriptional repressor C-terminal" evidence="1">
    <location>
        <begin position="24"/>
        <end position="135"/>
    </location>
</feature>
<evidence type="ECO:0000259" key="1">
    <source>
        <dbReference type="Pfam" id="PF13977"/>
    </source>
</evidence>
<proteinExistence type="predicted"/>
<gene>
    <name evidence="2" type="ORF">FE394_04955</name>
</gene>
<dbReference type="SUPFAM" id="SSF48498">
    <property type="entry name" value="Tetracyclin repressor-like, C-terminal domain"/>
    <property type="match status" value="1"/>
</dbReference>
<name>A0ABU4SIU6_9GAMM</name>
<accession>A0ABU4SIU6</accession>
<protein>
    <submittedName>
        <fullName evidence="2">TetR/AcrR family transcriptional regulator</fullName>
    </submittedName>
</protein>
<dbReference type="Pfam" id="PF13977">
    <property type="entry name" value="TetR_C_6"/>
    <property type="match status" value="1"/>
</dbReference>
<reference evidence="3" key="1">
    <citation type="journal article" date="2024" name="Toxins">
        <title>Genome Sequence Analysis of Native Xenorhabdus Strains Isolated from Entomopathogenic Nematodes in Argentina.</title>
        <authorList>
            <person name="Palma L."/>
            <person name="Frizzo L."/>
            <person name="Kaiser S."/>
            <person name="Berry C."/>
            <person name="Caballero P."/>
            <person name="Bode H.B."/>
            <person name="Del Valle E.E."/>
        </authorList>
    </citation>
    <scope>NUCLEOTIDE SEQUENCE [LARGE SCALE GENOMIC DNA]</scope>
    <source>
        <strain evidence="3">Reich</strain>
    </source>
</reference>
<evidence type="ECO:0000313" key="2">
    <source>
        <dbReference type="EMBL" id="MDX7998556.1"/>
    </source>
</evidence>
<dbReference type="Proteomes" id="UP001271640">
    <property type="component" value="Unassembled WGS sequence"/>
</dbReference>
<dbReference type="Gene3D" id="1.10.357.10">
    <property type="entry name" value="Tetracycline Repressor, domain 2"/>
    <property type="match status" value="1"/>
</dbReference>
<dbReference type="EMBL" id="VCDP01000016">
    <property type="protein sequence ID" value="MDX7998556.1"/>
    <property type="molecule type" value="Genomic_DNA"/>
</dbReference>
<sequence>MEAIERFMLSELDAFRYEIAGYEPEAALEALIANHLPDSHYADWQLYNSVWTLAAYDDAYADMVIGIMNRWSALIDSIVRAGVQQGIYREISTARITRIIAAAVNGYADILSVNPSGPRCQEAKEDLRYLLQQLLSRSY</sequence>